<sequence length="127" mass="13817">MTAQRLTHQQQSQYHQLLADVAAAAAGKLTQRAFFGGGGGSKGEMHAILRHWMRDESPRITFGGGGISRGFLTMMIVIWRNNRLSNLPIHSPHHHHRIGQTGDETPKGSRPLPGGSKDPGNAHHSST</sequence>
<dbReference type="Proteomes" id="UP000000305">
    <property type="component" value="Unassembled WGS sequence"/>
</dbReference>
<reference evidence="2 3" key="1">
    <citation type="journal article" date="2011" name="Science">
        <title>The ecoresponsive genome of Daphnia pulex.</title>
        <authorList>
            <person name="Colbourne J.K."/>
            <person name="Pfrender M.E."/>
            <person name="Gilbert D."/>
            <person name="Thomas W.K."/>
            <person name="Tucker A."/>
            <person name="Oakley T.H."/>
            <person name="Tokishita S."/>
            <person name="Aerts A."/>
            <person name="Arnold G.J."/>
            <person name="Basu M.K."/>
            <person name="Bauer D.J."/>
            <person name="Caceres C.E."/>
            <person name="Carmel L."/>
            <person name="Casola C."/>
            <person name="Choi J.H."/>
            <person name="Detter J.C."/>
            <person name="Dong Q."/>
            <person name="Dusheyko S."/>
            <person name="Eads B.D."/>
            <person name="Frohlich T."/>
            <person name="Geiler-Samerotte K.A."/>
            <person name="Gerlach D."/>
            <person name="Hatcher P."/>
            <person name="Jogdeo S."/>
            <person name="Krijgsveld J."/>
            <person name="Kriventseva E.V."/>
            <person name="Kultz D."/>
            <person name="Laforsch C."/>
            <person name="Lindquist E."/>
            <person name="Lopez J."/>
            <person name="Manak J.R."/>
            <person name="Muller J."/>
            <person name="Pangilinan J."/>
            <person name="Patwardhan R.P."/>
            <person name="Pitluck S."/>
            <person name="Pritham E.J."/>
            <person name="Rechtsteiner A."/>
            <person name="Rho M."/>
            <person name="Rogozin I.B."/>
            <person name="Sakarya O."/>
            <person name="Salamov A."/>
            <person name="Schaack S."/>
            <person name="Shapiro H."/>
            <person name="Shiga Y."/>
            <person name="Skalitzky C."/>
            <person name="Smith Z."/>
            <person name="Souvorov A."/>
            <person name="Sung W."/>
            <person name="Tang Z."/>
            <person name="Tsuchiya D."/>
            <person name="Tu H."/>
            <person name="Vos H."/>
            <person name="Wang M."/>
            <person name="Wolf Y.I."/>
            <person name="Yamagata H."/>
            <person name="Yamada T."/>
            <person name="Ye Y."/>
            <person name="Shaw J.R."/>
            <person name="Andrews J."/>
            <person name="Crease T.J."/>
            <person name="Tang H."/>
            <person name="Lucas S.M."/>
            <person name="Robertson H.M."/>
            <person name="Bork P."/>
            <person name="Koonin E.V."/>
            <person name="Zdobnov E.M."/>
            <person name="Grigoriev I.V."/>
            <person name="Lynch M."/>
            <person name="Boore J.L."/>
        </authorList>
    </citation>
    <scope>NUCLEOTIDE SEQUENCE [LARGE SCALE GENOMIC DNA]</scope>
</reference>
<accession>E9HAH3</accession>
<evidence type="ECO:0000256" key="1">
    <source>
        <dbReference type="SAM" id="MobiDB-lite"/>
    </source>
</evidence>
<dbReference type="HOGENOM" id="CLU_1972731_0_0_1"/>
<organism evidence="2 3">
    <name type="scientific">Daphnia pulex</name>
    <name type="common">Water flea</name>
    <dbReference type="NCBI Taxonomy" id="6669"/>
    <lineage>
        <taxon>Eukaryota</taxon>
        <taxon>Metazoa</taxon>
        <taxon>Ecdysozoa</taxon>
        <taxon>Arthropoda</taxon>
        <taxon>Crustacea</taxon>
        <taxon>Branchiopoda</taxon>
        <taxon>Diplostraca</taxon>
        <taxon>Cladocera</taxon>
        <taxon>Anomopoda</taxon>
        <taxon>Daphniidae</taxon>
        <taxon>Daphnia</taxon>
    </lineage>
</organism>
<name>E9HAH3_DAPPU</name>
<evidence type="ECO:0000313" key="3">
    <source>
        <dbReference type="Proteomes" id="UP000000305"/>
    </source>
</evidence>
<protein>
    <submittedName>
        <fullName evidence="2">Uncharacterized protein</fullName>
    </submittedName>
</protein>
<gene>
    <name evidence="2" type="ORF">DAPPUDRAFT_256002</name>
</gene>
<feature type="region of interest" description="Disordered" evidence="1">
    <location>
        <begin position="86"/>
        <end position="127"/>
    </location>
</feature>
<evidence type="ECO:0000313" key="2">
    <source>
        <dbReference type="EMBL" id="EFX71179.1"/>
    </source>
</evidence>
<dbReference type="InParanoid" id="E9HAH3"/>
<dbReference type="EMBL" id="GL732612">
    <property type="protein sequence ID" value="EFX71179.1"/>
    <property type="molecule type" value="Genomic_DNA"/>
</dbReference>
<keyword evidence="3" id="KW-1185">Reference proteome</keyword>
<proteinExistence type="predicted"/>
<dbReference type="KEGG" id="dpx:DAPPUDRAFT_256002"/>
<dbReference type="AlphaFoldDB" id="E9HAH3"/>